<dbReference type="PANTHER" id="PTHR45913">
    <property type="entry name" value="EPM2A-INTERACTING PROTEIN 1"/>
    <property type="match status" value="1"/>
</dbReference>
<dbReference type="OrthoDB" id="7457311at2759"/>
<dbReference type="AlphaFoldDB" id="A0A4C1ZT81"/>
<reference evidence="1 2" key="1">
    <citation type="journal article" date="2019" name="Commun. Biol.">
        <title>The bagworm genome reveals a unique fibroin gene that provides high tensile strength.</title>
        <authorList>
            <person name="Kono N."/>
            <person name="Nakamura H."/>
            <person name="Ohtoshi R."/>
            <person name="Tomita M."/>
            <person name="Numata K."/>
            <person name="Arakawa K."/>
        </authorList>
    </citation>
    <scope>NUCLEOTIDE SEQUENCE [LARGE SCALE GENOMIC DNA]</scope>
</reference>
<dbReference type="STRING" id="151549.A0A4C1ZT81"/>
<gene>
    <name evidence="1" type="primary">Gtf2ird2</name>
    <name evidence="1" type="ORF">EVAR_66886_1</name>
</gene>
<name>A0A4C1ZT81_EUMVA</name>
<sequence length="205" mass="24303">MAKQRENTETIYELRNESADFMQIKNKTLSELSDKRICDLAFLVDLTGYLNHLNLKFQKEGQLVNDLYSHLKAFQNKIRLWGAQMLSGNGYYFTTHSAFENIAYVQYTEELKLLWEQLSNRFNDFKNMEDCFNLFTTPTKSNVQNDPIHLQIGLIEIQENSILKSKFEDVELCDFHKKIPQRKPFSVIYEYHYEKFYGWPTGPIL</sequence>
<organism evidence="1 2">
    <name type="scientific">Eumeta variegata</name>
    <name type="common">Bagworm moth</name>
    <name type="synonym">Eumeta japonica</name>
    <dbReference type="NCBI Taxonomy" id="151549"/>
    <lineage>
        <taxon>Eukaryota</taxon>
        <taxon>Metazoa</taxon>
        <taxon>Ecdysozoa</taxon>
        <taxon>Arthropoda</taxon>
        <taxon>Hexapoda</taxon>
        <taxon>Insecta</taxon>
        <taxon>Pterygota</taxon>
        <taxon>Neoptera</taxon>
        <taxon>Endopterygota</taxon>
        <taxon>Lepidoptera</taxon>
        <taxon>Glossata</taxon>
        <taxon>Ditrysia</taxon>
        <taxon>Tineoidea</taxon>
        <taxon>Psychidae</taxon>
        <taxon>Oiketicinae</taxon>
        <taxon>Eumeta</taxon>
    </lineage>
</organism>
<dbReference type="Proteomes" id="UP000299102">
    <property type="component" value="Unassembled WGS sequence"/>
</dbReference>
<proteinExistence type="predicted"/>
<comment type="caution">
    <text evidence="1">The sequence shown here is derived from an EMBL/GenBank/DDBJ whole genome shotgun (WGS) entry which is preliminary data.</text>
</comment>
<dbReference type="EMBL" id="BGZK01002036">
    <property type="protein sequence ID" value="GBP89845.1"/>
    <property type="molecule type" value="Genomic_DNA"/>
</dbReference>
<evidence type="ECO:0000313" key="1">
    <source>
        <dbReference type="EMBL" id="GBP89845.1"/>
    </source>
</evidence>
<dbReference type="PANTHER" id="PTHR45913:SF5">
    <property type="entry name" value="GENERAL TRANSCRIPTION FACTOR II-I REPEAT DOMAIN-CONTAINING PROTEIN 2A-LIKE PROTEIN"/>
    <property type="match status" value="1"/>
</dbReference>
<accession>A0A4C1ZT81</accession>
<keyword evidence="2" id="KW-1185">Reference proteome</keyword>
<evidence type="ECO:0000313" key="2">
    <source>
        <dbReference type="Proteomes" id="UP000299102"/>
    </source>
</evidence>
<protein>
    <submittedName>
        <fullName evidence="1">General transcription factor II-I repeat domain-containing protein 2</fullName>
    </submittedName>
</protein>